<keyword evidence="2" id="KW-1185">Reference proteome</keyword>
<dbReference type="EMBL" id="EU826466">
    <property type="protein sequence ID" value="ACH62167.1"/>
    <property type="molecule type" value="Genomic_DNA"/>
</dbReference>
<dbReference type="GeneID" id="6920902"/>
<evidence type="ECO:0000313" key="2">
    <source>
        <dbReference type="Proteomes" id="UP000001849"/>
    </source>
</evidence>
<name>B5LJH0_9CAUD</name>
<reference evidence="1 2" key="1">
    <citation type="submission" date="2008-06" db="EMBL/GenBank/DDBJ databases">
        <authorList>
            <person name="Smith A.L."/>
            <person name="Paladin E.C."/>
            <person name="Jacobs-Sera D."/>
            <person name="Hendirx R.W."/>
            <person name="Hatfull G.F."/>
        </authorList>
    </citation>
    <scope>NUCLEOTIDE SEQUENCE [LARGE SCALE GENOMIC DNA]</scope>
</reference>
<dbReference type="KEGG" id="vg:6920902"/>
<sequence>MTTATKTDAVELVLEELDFSPTCEIRVSWSFKVFGFTFRLPPGKRCDKPAPWIGRLPCCGHHVLVCDGHRRDRTIGFPHCGHRWQYLHLTWSKI</sequence>
<proteinExistence type="predicted"/>
<dbReference type="Proteomes" id="UP000001849">
    <property type="component" value="Segment"/>
</dbReference>
<gene>
    <name evidence="1" type="primary">198</name>
    <name evidence="1" type="ORF">MYRNA_198</name>
</gene>
<organism evidence="1 2">
    <name type="scientific">Mycobacterium phage Myrna</name>
    <dbReference type="NCBI Taxonomy" id="546805"/>
    <lineage>
        <taxon>Viruses</taxon>
        <taxon>Duplodnaviria</taxon>
        <taxon>Heunggongvirae</taxon>
        <taxon>Uroviricota</taxon>
        <taxon>Caudoviricetes</taxon>
        <taxon>Ceeclamvirinae</taxon>
        <taxon>Myrnavirus</taxon>
        <taxon>Myrnavirus myrna</taxon>
    </lineage>
</organism>
<evidence type="ECO:0000313" key="1">
    <source>
        <dbReference type="EMBL" id="ACH62167.1"/>
    </source>
</evidence>
<accession>B5LJH0</accession>
<protein>
    <submittedName>
        <fullName evidence="1">Uncharacterized protein</fullName>
    </submittedName>
</protein>
<dbReference type="RefSeq" id="YP_002225077.1">
    <property type="nucleotide sequence ID" value="NC_011273.1"/>
</dbReference>